<dbReference type="InterPro" id="IPR027474">
    <property type="entry name" value="L-asparaginase_N"/>
</dbReference>
<name>A0A381RSC7_9ZZZZ</name>
<sequence length="162" mass="18378">MIQIFITGGTFDKSYNYKNGELFFEKTHLPEMLKRSRCRLKISVETLMMIDSLKMNSSHINNIISKCQECLSKKIVITHGTDRMVSTAKALAKAKINTKTIILTGAMIPYEFGSSSDGFFNLGCALSYVQTLQPGVYITMQGQHFKWDKVIKNSKKGFFEKL</sequence>
<evidence type="ECO:0000313" key="2">
    <source>
        <dbReference type="EMBL" id="SUZ94061.1"/>
    </source>
</evidence>
<dbReference type="EMBL" id="UINC01002200">
    <property type="protein sequence ID" value="SUZ94061.1"/>
    <property type="molecule type" value="Genomic_DNA"/>
</dbReference>
<dbReference type="SUPFAM" id="SSF53774">
    <property type="entry name" value="Glutaminase/Asparaginase"/>
    <property type="match status" value="1"/>
</dbReference>
<dbReference type="InterPro" id="IPR006034">
    <property type="entry name" value="Asparaginase/glutaminase-like"/>
</dbReference>
<dbReference type="PIRSF" id="PIRSF001220">
    <property type="entry name" value="L-ASNase_gatD"/>
    <property type="match status" value="1"/>
</dbReference>
<protein>
    <recommendedName>
        <fullName evidence="1">L-asparaginase N-terminal domain-containing protein</fullName>
    </recommendedName>
</protein>
<evidence type="ECO:0000259" key="1">
    <source>
        <dbReference type="Pfam" id="PF00710"/>
    </source>
</evidence>
<dbReference type="InterPro" id="IPR036152">
    <property type="entry name" value="Asp/glu_Ase-like_sf"/>
</dbReference>
<dbReference type="PIRSF" id="PIRSF500176">
    <property type="entry name" value="L_ASNase"/>
    <property type="match status" value="1"/>
</dbReference>
<dbReference type="PANTHER" id="PTHR11707">
    <property type="entry name" value="L-ASPARAGINASE"/>
    <property type="match status" value="1"/>
</dbReference>
<reference evidence="2" key="1">
    <citation type="submission" date="2018-05" db="EMBL/GenBank/DDBJ databases">
        <authorList>
            <person name="Lanie J.A."/>
            <person name="Ng W.-L."/>
            <person name="Kazmierczak K.M."/>
            <person name="Andrzejewski T.M."/>
            <person name="Davidsen T.M."/>
            <person name="Wayne K.J."/>
            <person name="Tettelin H."/>
            <person name="Glass J.I."/>
            <person name="Rusch D."/>
            <person name="Podicherti R."/>
            <person name="Tsui H.-C.T."/>
            <person name="Winkler M.E."/>
        </authorList>
    </citation>
    <scope>NUCLEOTIDE SEQUENCE</scope>
</reference>
<accession>A0A381RSC7</accession>
<dbReference type="Pfam" id="PF00710">
    <property type="entry name" value="Asparaginase"/>
    <property type="match status" value="1"/>
</dbReference>
<proteinExistence type="predicted"/>
<dbReference type="InterPro" id="IPR037152">
    <property type="entry name" value="L-asparaginase_N_sf"/>
</dbReference>
<gene>
    <name evidence="2" type="ORF">METZ01_LOCUS46915</name>
</gene>
<dbReference type="PRINTS" id="PR00139">
    <property type="entry name" value="ASNGLNASE"/>
</dbReference>
<dbReference type="PROSITE" id="PS51732">
    <property type="entry name" value="ASN_GLN_ASE_3"/>
    <property type="match status" value="1"/>
</dbReference>
<dbReference type="Gene3D" id="3.40.50.1170">
    <property type="entry name" value="L-asparaginase, N-terminal domain"/>
    <property type="match status" value="1"/>
</dbReference>
<organism evidence="2">
    <name type="scientific">marine metagenome</name>
    <dbReference type="NCBI Taxonomy" id="408172"/>
    <lineage>
        <taxon>unclassified sequences</taxon>
        <taxon>metagenomes</taxon>
        <taxon>ecological metagenomes</taxon>
    </lineage>
</organism>
<dbReference type="PANTHER" id="PTHR11707:SF28">
    <property type="entry name" value="60 KDA LYSOPHOSPHOLIPASE"/>
    <property type="match status" value="1"/>
</dbReference>
<feature type="domain" description="L-asparaginase N-terminal" evidence="1">
    <location>
        <begin position="2"/>
        <end position="154"/>
    </location>
</feature>
<dbReference type="AlphaFoldDB" id="A0A381RSC7"/>